<evidence type="ECO:0000259" key="11">
    <source>
        <dbReference type="PROSITE" id="PS50883"/>
    </source>
</evidence>
<evidence type="ECO:0000256" key="4">
    <source>
        <dbReference type="ARBA" id="ARBA00022636"/>
    </source>
</evidence>
<evidence type="ECO:0000256" key="1">
    <source>
        <dbReference type="ARBA" id="ARBA00004651"/>
    </source>
</evidence>
<evidence type="ECO:0000256" key="2">
    <source>
        <dbReference type="ARBA" id="ARBA00012282"/>
    </source>
</evidence>
<evidence type="ECO:0000256" key="8">
    <source>
        <dbReference type="ARBA" id="ARBA00023136"/>
    </source>
</evidence>
<dbReference type="PROSITE" id="PS50883">
    <property type="entry name" value="EAL"/>
    <property type="match status" value="1"/>
</dbReference>
<keyword evidence="8 10" id="KW-0472">Membrane</keyword>
<dbReference type="AlphaFoldDB" id="A0A484XRQ9"/>
<keyword evidence="6" id="KW-0378">Hydrolase</keyword>
<name>A0A484XRQ9_9ENTR</name>
<dbReference type="InterPro" id="IPR050706">
    <property type="entry name" value="Cyclic-di-GMP_PDE-like"/>
</dbReference>
<evidence type="ECO:0000256" key="10">
    <source>
        <dbReference type="SAM" id="Phobius"/>
    </source>
</evidence>
<dbReference type="Proteomes" id="UP000351155">
    <property type="component" value="Unassembled WGS sequence"/>
</dbReference>
<dbReference type="Gene3D" id="3.20.20.450">
    <property type="entry name" value="EAL domain"/>
    <property type="match status" value="1"/>
</dbReference>
<gene>
    <name evidence="12" type="primary">ycgG_3</name>
    <name evidence="12" type="ORF">NCTC12126_02577</name>
</gene>
<keyword evidence="4" id="KW-0973">c-di-GMP</keyword>
<evidence type="ECO:0000313" key="12">
    <source>
        <dbReference type="EMBL" id="VFS26970.1"/>
    </source>
</evidence>
<sequence length="508" mass="56806">MYQQNFLRKTKNRVLAAGIAFLLTLVVTTTLAMINGLDNHQKRMAEQARYVQSILDSMLRDAHEASRQASALLGKVCNFNVEKALNMLPGRYMHIYSINFVHNQHISCSSLLANKHASVTSRLPLDKTVWISNALSAPDISVISLISHFPQGTLYVASDLRFLLEVMGNDLIIQVSGKTLNAAGLQKGSLATAQFADYEPFPAHSSLYSLAWRRPEIGEIIGFVTASWLSIAFILSMSTIMATLTWLLALRRHSLYAQLASAIRQHQIHPHYQPLICARTNTVAGAEVLARWHHAELGFIPPDVFIPVAESTGLIIDLTESLLEQVVHDLRQGDATFQPGFKLNLNISHAHVVDNSFDRFIDDWAATFAELGITLVFEITERENIDISDALVAKIAHIKRSGIKIALDDFGTGFSNLAFITNLNPDSIKIDRMFTRQISQDTATPLIDCVIDMAKRMNILTTAEGVEYDYQVAYLKANEIDCLQGYFFSKPLSFSDFTRFLQRYANQK</sequence>
<comment type="subcellular location">
    <subcellularLocation>
        <location evidence="1">Cell membrane</location>
        <topology evidence="1">Multi-pass membrane protein</topology>
    </subcellularLocation>
</comment>
<dbReference type="EC" id="3.1.4.52" evidence="2"/>
<dbReference type="CDD" id="cd01948">
    <property type="entry name" value="EAL"/>
    <property type="match status" value="1"/>
</dbReference>
<keyword evidence="7 10" id="KW-1133">Transmembrane helix</keyword>
<dbReference type="PANTHER" id="PTHR33121:SF81">
    <property type="entry name" value="CYCLIC DI-GMP PHOSPHODIESTERASE PDEB-RELATED"/>
    <property type="match status" value="1"/>
</dbReference>
<dbReference type="InterPro" id="IPR024744">
    <property type="entry name" value="CSS-motif_dom"/>
</dbReference>
<accession>A0A484XRQ9</accession>
<feature type="domain" description="EAL" evidence="11">
    <location>
        <begin position="252"/>
        <end position="505"/>
    </location>
</feature>
<dbReference type="GO" id="GO:0071111">
    <property type="term" value="F:cyclic-guanylate-specific phosphodiesterase activity"/>
    <property type="evidence" value="ECO:0007669"/>
    <property type="project" value="UniProtKB-EC"/>
</dbReference>
<dbReference type="SUPFAM" id="SSF141868">
    <property type="entry name" value="EAL domain-like"/>
    <property type="match status" value="1"/>
</dbReference>
<comment type="catalytic activity">
    <reaction evidence="9">
        <text>3',3'-c-di-GMP + H2O = 5'-phosphoguanylyl(3'-&gt;5')guanosine + H(+)</text>
        <dbReference type="Rhea" id="RHEA:24902"/>
        <dbReference type="ChEBI" id="CHEBI:15377"/>
        <dbReference type="ChEBI" id="CHEBI:15378"/>
        <dbReference type="ChEBI" id="CHEBI:58754"/>
        <dbReference type="ChEBI" id="CHEBI:58805"/>
        <dbReference type="EC" id="3.1.4.52"/>
    </reaction>
</comment>
<organism evidence="12 13">
    <name type="scientific">Enterobacter cancerogenus</name>
    <dbReference type="NCBI Taxonomy" id="69218"/>
    <lineage>
        <taxon>Bacteria</taxon>
        <taxon>Pseudomonadati</taxon>
        <taxon>Pseudomonadota</taxon>
        <taxon>Gammaproteobacteria</taxon>
        <taxon>Enterobacterales</taxon>
        <taxon>Enterobacteriaceae</taxon>
        <taxon>Enterobacter</taxon>
        <taxon>Enterobacter cloacae complex</taxon>
    </lineage>
</organism>
<dbReference type="InterPro" id="IPR001633">
    <property type="entry name" value="EAL_dom"/>
</dbReference>
<keyword evidence="5 10" id="KW-0812">Transmembrane</keyword>
<evidence type="ECO:0000256" key="7">
    <source>
        <dbReference type="ARBA" id="ARBA00022989"/>
    </source>
</evidence>
<protein>
    <recommendedName>
        <fullName evidence="2">cyclic-guanylate-specific phosphodiesterase</fullName>
        <ecNumber evidence="2">3.1.4.52</ecNumber>
    </recommendedName>
</protein>
<dbReference type="SMART" id="SM00052">
    <property type="entry name" value="EAL"/>
    <property type="match status" value="1"/>
</dbReference>
<dbReference type="EMBL" id="CAADIW010000022">
    <property type="protein sequence ID" value="VFS26970.1"/>
    <property type="molecule type" value="Genomic_DNA"/>
</dbReference>
<proteinExistence type="predicted"/>
<evidence type="ECO:0000256" key="9">
    <source>
        <dbReference type="ARBA" id="ARBA00034290"/>
    </source>
</evidence>
<dbReference type="InterPro" id="IPR035919">
    <property type="entry name" value="EAL_sf"/>
</dbReference>
<dbReference type="GO" id="GO:0005886">
    <property type="term" value="C:plasma membrane"/>
    <property type="evidence" value="ECO:0007669"/>
    <property type="project" value="UniProtKB-SubCell"/>
</dbReference>
<reference evidence="12 13" key="1">
    <citation type="submission" date="2019-03" db="EMBL/GenBank/DDBJ databases">
        <authorList>
            <consortium name="Pathogen Informatics"/>
        </authorList>
    </citation>
    <scope>NUCLEOTIDE SEQUENCE [LARGE SCALE GENOMIC DNA]</scope>
    <source>
        <strain evidence="12 13">NCTC12126</strain>
    </source>
</reference>
<dbReference type="PANTHER" id="PTHR33121">
    <property type="entry name" value="CYCLIC DI-GMP PHOSPHODIESTERASE PDEF"/>
    <property type="match status" value="1"/>
</dbReference>
<evidence type="ECO:0000256" key="6">
    <source>
        <dbReference type="ARBA" id="ARBA00022801"/>
    </source>
</evidence>
<evidence type="ECO:0000256" key="3">
    <source>
        <dbReference type="ARBA" id="ARBA00022475"/>
    </source>
</evidence>
<keyword evidence="3" id="KW-1003">Cell membrane</keyword>
<feature type="transmembrane region" description="Helical" evidence="10">
    <location>
        <begin position="228"/>
        <end position="249"/>
    </location>
</feature>
<evidence type="ECO:0000313" key="13">
    <source>
        <dbReference type="Proteomes" id="UP000351155"/>
    </source>
</evidence>
<dbReference type="Pfam" id="PF12792">
    <property type="entry name" value="CSS-motif"/>
    <property type="match status" value="1"/>
</dbReference>
<evidence type="ECO:0000256" key="5">
    <source>
        <dbReference type="ARBA" id="ARBA00022692"/>
    </source>
</evidence>
<dbReference type="Pfam" id="PF00563">
    <property type="entry name" value="EAL"/>
    <property type="match status" value="1"/>
</dbReference>